<evidence type="ECO:0000259" key="8">
    <source>
        <dbReference type="PROSITE" id="PS51192"/>
    </source>
</evidence>
<keyword evidence="4" id="KW-0378">Hydrolase</keyword>
<dbReference type="GO" id="GO:0016787">
    <property type="term" value="F:hydrolase activity"/>
    <property type="evidence" value="ECO:0007669"/>
    <property type="project" value="UniProtKB-KW"/>
</dbReference>
<dbReference type="Pfam" id="PF00176">
    <property type="entry name" value="SNF2-rel_dom"/>
    <property type="match status" value="1"/>
</dbReference>
<evidence type="ECO:0000256" key="3">
    <source>
        <dbReference type="ARBA" id="ARBA00022771"/>
    </source>
</evidence>
<evidence type="ECO:0000313" key="10">
    <source>
        <dbReference type="EMBL" id="RPB27230.1"/>
    </source>
</evidence>
<dbReference type="SMART" id="SM00490">
    <property type="entry name" value="HELICc"/>
    <property type="match status" value="1"/>
</dbReference>
<dbReference type="PROSITE" id="PS51194">
    <property type="entry name" value="HELICASE_CTER"/>
    <property type="match status" value="1"/>
</dbReference>
<keyword evidence="2" id="KW-0547">Nucleotide-binding</keyword>
<accession>A0A3N4LWP5</accession>
<keyword evidence="5" id="KW-0862">Zinc</keyword>
<dbReference type="CDD" id="cd20805">
    <property type="entry name" value="C1_DGK_rpt2"/>
    <property type="match status" value="1"/>
</dbReference>
<evidence type="ECO:0000256" key="5">
    <source>
        <dbReference type="ARBA" id="ARBA00022833"/>
    </source>
</evidence>
<reference evidence="10 11" key="1">
    <citation type="journal article" date="2018" name="Nat. Ecol. Evol.">
        <title>Pezizomycetes genomes reveal the molecular basis of ectomycorrhizal truffle lifestyle.</title>
        <authorList>
            <person name="Murat C."/>
            <person name="Payen T."/>
            <person name="Noel B."/>
            <person name="Kuo A."/>
            <person name="Morin E."/>
            <person name="Chen J."/>
            <person name="Kohler A."/>
            <person name="Krizsan K."/>
            <person name="Balestrini R."/>
            <person name="Da Silva C."/>
            <person name="Montanini B."/>
            <person name="Hainaut M."/>
            <person name="Levati E."/>
            <person name="Barry K.W."/>
            <person name="Belfiori B."/>
            <person name="Cichocki N."/>
            <person name="Clum A."/>
            <person name="Dockter R.B."/>
            <person name="Fauchery L."/>
            <person name="Guy J."/>
            <person name="Iotti M."/>
            <person name="Le Tacon F."/>
            <person name="Lindquist E.A."/>
            <person name="Lipzen A."/>
            <person name="Malagnac F."/>
            <person name="Mello A."/>
            <person name="Molinier V."/>
            <person name="Miyauchi S."/>
            <person name="Poulain J."/>
            <person name="Riccioni C."/>
            <person name="Rubini A."/>
            <person name="Sitrit Y."/>
            <person name="Splivallo R."/>
            <person name="Traeger S."/>
            <person name="Wang M."/>
            <person name="Zifcakova L."/>
            <person name="Wipf D."/>
            <person name="Zambonelli A."/>
            <person name="Paolocci F."/>
            <person name="Nowrousian M."/>
            <person name="Ottonello S."/>
            <person name="Baldrian P."/>
            <person name="Spatafora J.W."/>
            <person name="Henrissat B."/>
            <person name="Nagy L.G."/>
            <person name="Aury J.M."/>
            <person name="Wincker P."/>
            <person name="Grigoriev I.V."/>
            <person name="Bonfante P."/>
            <person name="Martin F.M."/>
        </authorList>
    </citation>
    <scope>NUCLEOTIDE SEQUENCE [LARGE SCALE GENOMIC DNA]</scope>
    <source>
        <strain evidence="10 11">ATCC MYA-4762</strain>
    </source>
</reference>
<gene>
    <name evidence="10" type="ORF">L211DRAFT_780290</name>
</gene>
<dbReference type="Gene3D" id="3.40.50.10810">
    <property type="entry name" value="Tandem AAA-ATPase domain"/>
    <property type="match status" value="1"/>
</dbReference>
<dbReference type="STRING" id="1051890.A0A3N4LWP5"/>
<dbReference type="SUPFAM" id="SSF57903">
    <property type="entry name" value="FYVE/PHD zinc finger"/>
    <property type="match status" value="1"/>
</dbReference>
<evidence type="ECO:0000256" key="7">
    <source>
        <dbReference type="SAM" id="MobiDB-lite"/>
    </source>
</evidence>
<dbReference type="CDD" id="cd17919">
    <property type="entry name" value="DEXHc_Snf"/>
    <property type="match status" value="1"/>
</dbReference>
<dbReference type="Proteomes" id="UP000267821">
    <property type="component" value="Unassembled WGS sequence"/>
</dbReference>
<keyword evidence="1" id="KW-0479">Metal-binding</keyword>
<dbReference type="CDD" id="cd15566">
    <property type="entry name" value="PHD3_NSD"/>
    <property type="match status" value="1"/>
</dbReference>
<protein>
    <submittedName>
        <fullName evidence="10">Uncharacterized protein</fullName>
    </submittedName>
</protein>
<dbReference type="Pfam" id="PF00271">
    <property type="entry name" value="Helicase_C"/>
    <property type="match status" value="1"/>
</dbReference>
<feature type="domain" description="Helicase ATP-binding" evidence="8">
    <location>
        <begin position="80"/>
        <end position="259"/>
    </location>
</feature>
<keyword evidence="6" id="KW-0067">ATP-binding</keyword>
<dbReference type="InterPro" id="IPR001650">
    <property type="entry name" value="Helicase_C-like"/>
</dbReference>
<evidence type="ECO:0000259" key="9">
    <source>
        <dbReference type="PROSITE" id="PS51194"/>
    </source>
</evidence>
<dbReference type="InterPro" id="IPR000330">
    <property type="entry name" value="SNF2_N"/>
</dbReference>
<dbReference type="SUPFAM" id="SSF52540">
    <property type="entry name" value="P-loop containing nucleoside triphosphate hydrolases"/>
    <property type="match status" value="2"/>
</dbReference>
<dbReference type="InterPro" id="IPR013083">
    <property type="entry name" value="Znf_RING/FYVE/PHD"/>
</dbReference>
<dbReference type="PROSITE" id="PS51192">
    <property type="entry name" value="HELICASE_ATP_BIND_1"/>
    <property type="match status" value="1"/>
</dbReference>
<dbReference type="Gene3D" id="3.40.50.300">
    <property type="entry name" value="P-loop containing nucleotide triphosphate hydrolases"/>
    <property type="match status" value="1"/>
</dbReference>
<feature type="compositionally biased region" description="Basic and acidic residues" evidence="7">
    <location>
        <begin position="912"/>
        <end position="927"/>
    </location>
</feature>
<organism evidence="10 11">
    <name type="scientific">Terfezia boudieri ATCC MYA-4762</name>
    <dbReference type="NCBI Taxonomy" id="1051890"/>
    <lineage>
        <taxon>Eukaryota</taxon>
        <taxon>Fungi</taxon>
        <taxon>Dikarya</taxon>
        <taxon>Ascomycota</taxon>
        <taxon>Pezizomycotina</taxon>
        <taxon>Pezizomycetes</taxon>
        <taxon>Pezizales</taxon>
        <taxon>Pezizaceae</taxon>
        <taxon>Terfezia</taxon>
    </lineage>
</organism>
<dbReference type="EMBL" id="ML121532">
    <property type="protein sequence ID" value="RPB27230.1"/>
    <property type="molecule type" value="Genomic_DNA"/>
</dbReference>
<evidence type="ECO:0000256" key="4">
    <source>
        <dbReference type="ARBA" id="ARBA00022801"/>
    </source>
</evidence>
<feature type="region of interest" description="Disordered" evidence="7">
    <location>
        <begin position="586"/>
        <end position="605"/>
    </location>
</feature>
<feature type="compositionally biased region" description="Polar residues" evidence="7">
    <location>
        <begin position="974"/>
        <end position="996"/>
    </location>
</feature>
<keyword evidence="3" id="KW-0863">Zinc-finger</keyword>
<dbReference type="SMART" id="SM00249">
    <property type="entry name" value="PHD"/>
    <property type="match status" value="1"/>
</dbReference>
<dbReference type="InterPro" id="IPR038718">
    <property type="entry name" value="SNF2-like_sf"/>
</dbReference>
<proteinExistence type="predicted"/>
<dbReference type="PANTHER" id="PTHR10799">
    <property type="entry name" value="SNF2/RAD54 HELICASE FAMILY"/>
    <property type="match status" value="1"/>
</dbReference>
<feature type="region of interest" description="Disordered" evidence="7">
    <location>
        <begin position="912"/>
        <end position="996"/>
    </location>
</feature>
<dbReference type="InterPro" id="IPR001965">
    <property type="entry name" value="Znf_PHD"/>
</dbReference>
<feature type="domain" description="Helicase C-terminal" evidence="9">
    <location>
        <begin position="433"/>
        <end position="586"/>
    </location>
</feature>
<dbReference type="OrthoDB" id="448448at2759"/>
<dbReference type="GO" id="GO:0008270">
    <property type="term" value="F:zinc ion binding"/>
    <property type="evidence" value="ECO:0007669"/>
    <property type="project" value="UniProtKB-KW"/>
</dbReference>
<dbReference type="InParanoid" id="A0A3N4LWP5"/>
<evidence type="ECO:0000256" key="6">
    <source>
        <dbReference type="ARBA" id="ARBA00022840"/>
    </source>
</evidence>
<dbReference type="InterPro" id="IPR027417">
    <property type="entry name" value="P-loop_NTPase"/>
</dbReference>
<name>A0A3N4LWP5_9PEZI</name>
<dbReference type="CDD" id="cd18793">
    <property type="entry name" value="SF2_C_SNF"/>
    <property type="match status" value="1"/>
</dbReference>
<evidence type="ECO:0000256" key="1">
    <source>
        <dbReference type="ARBA" id="ARBA00022723"/>
    </source>
</evidence>
<feature type="compositionally biased region" description="Low complexity" evidence="7">
    <location>
        <begin position="940"/>
        <end position="951"/>
    </location>
</feature>
<dbReference type="FunFam" id="3.40.50.10810:FF:000114">
    <property type="entry name" value="DNA repair protein rad8"/>
    <property type="match status" value="1"/>
</dbReference>
<dbReference type="Gene3D" id="3.30.40.10">
    <property type="entry name" value="Zinc/RING finger domain, C3HC4 (zinc finger)"/>
    <property type="match status" value="1"/>
</dbReference>
<evidence type="ECO:0000256" key="2">
    <source>
        <dbReference type="ARBA" id="ARBA00022741"/>
    </source>
</evidence>
<evidence type="ECO:0000313" key="11">
    <source>
        <dbReference type="Proteomes" id="UP000267821"/>
    </source>
</evidence>
<sequence length="1054" mass="119941">ATKKRHNFFRAYEHLFLPLLPEKNFITKLKEAEEKGKQREKEQEKKAETEAVPYQLLEKQPSGVMATMKPYQIAGLSFLLWLYNNGASGLLGDEMGLGKTLQTLSLFSYLTEHHPFPPGHHRPFLVVCPLSVLSSWMNECKRWTPHLRAMRFHGPVIEKERMKKLTELGELDADGETVHPYDVIVTTYEVFEKEVSWFRRAFVWRYVVLDEGHKIKNEQTQISLALQGLSAEYRLVLTGTPLQNNLKELWALLHFIMPEVFVMNTQTKFMDAFNLTLGKVDKKVMDDSRKLLELIMLRRMKDSKGVNLGLPPKREVVLSLPLTPMQRFWYKRLLTRLDKGLLEDLFKGAKEKEEAALQEEQQALKDSWKEAKTIMEQSIQTKTTGWQKLMNLLMQLRKCCNHPYLLPGAAPEPYFSGMHVMLASSKFIILDRLIDELCIKQGRKVLIFSGFTKMLDVVEEFLALKGGDGEKFHYSRLDGTTCRARRSLEIRLFNADPQYKVMLLSTRAGGLGINLATASDVVMLESDWNPQADLQAQARAHRIGQVNEVTVYRLITQGTVEEQMMGRIRKKLYLSAKVTESMRDIHSASGTTSGGKGKGKPRMNEEEDNMPNLTAGQLMSLVRRGAQAIAKPEIDPEDMLKWNWDEMLDRTKDYDMTLEPNDQQGKKKRMEDLETKWLSEMEKVETRLFEGREHKKREAEEYAKLVLDITRGSRRDGKNRVVMVDGHAVLKETVGCGEWEAVATISGKGETIFSEPAKRKRDPFDHQDYCQVCFDGGTISLCSGCPRAYHAGCLPPHYKTKAKDMVLDRFYCPQHQCADCDQKTSNAGGMLFRCRWCENAYCEDCMDWDGTKLLGDNLVEMDLMQYGEKSTVHWIKCIQCIEQHKGNAAYQKMCDDMAADWEMQMAEIKKVEEESRLRETEAEKSASGEETPGVGGSLISTQVTTTAATSVGSDEDDEEKVVIDLSEDEGRGTVSVSDSRADSQPSSRVSSRNAKVSYTLKQKSGPKKAPKVEVAEARELVVESAKRTALNTGVKRKEELMNGSGVERTVKRRR</sequence>
<keyword evidence="11" id="KW-1185">Reference proteome</keyword>
<feature type="non-terminal residue" evidence="10">
    <location>
        <position position="1"/>
    </location>
</feature>
<dbReference type="GO" id="GO:0005524">
    <property type="term" value="F:ATP binding"/>
    <property type="evidence" value="ECO:0007669"/>
    <property type="project" value="InterPro"/>
</dbReference>
<dbReference type="InterPro" id="IPR049730">
    <property type="entry name" value="SNF2/RAD54-like_C"/>
</dbReference>
<dbReference type="InterPro" id="IPR014001">
    <property type="entry name" value="Helicase_ATP-bd"/>
</dbReference>
<dbReference type="InterPro" id="IPR011011">
    <property type="entry name" value="Znf_FYVE_PHD"/>
</dbReference>
<dbReference type="SMART" id="SM00487">
    <property type="entry name" value="DEXDc"/>
    <property type="match status" value="1"/>
</dbReference>
<dbReference type="AlphaFoldDB" id="A0A3N4LWP5"/>